<evidence type="ECO:0008006" key="8">
    <source>
        <dbReference type="Google" id="ProtNLM"/>
    </source>
</evidence>
<keyword evidence="1 3" id="KW-0560">Oxidoreductase</keyword>
<dbReference type="SUPFAM" id="SSF52283">
    <property type="entry name" value="Formate/glycerate dehydrogenase catalytic domain-like"/>
    <property type="match status" value="1"/>
</dbReference>
<dbReference type="SUPFAM" id="SSF51735">
    <property type="entry name" value="NAD(P)-binding Rossmann-fold domains"/>
    <property type="match status" value="1"/>
</dbReference>
<evidence type="ECO:0000313" key="7">
    <source>
        <dbReference type="Proteomes" id="UP001309876"/>
    </source>
</evidence>
<dbReference type="PANTHER" id="PTHR43333:SF1">
    <property type="entry name" value="D-ISOMER SPECIFIC 2-HYDROXYACID DEHYDROGENASE NAD-BINDING DOMAIN-CONTAINING PROTEIN"/>
    <property type="match status" value="1"/>
</dbReference>
<dbReference type="GO" id="GO:0051287">
    <property type="term" value="F:NAD binding"/>
    <property type="evidence" value="ECO:0007669"/>
    <property type="project" value="InterPro"/>
</dbReference>
<feature type="domain" description="D-isomer specific 2-hydroxyacid dehydrogenase catalytic" evidence="4">
    <location>
        <begin position="32"/>
        <end position="312"/>
    </location>
</feature>
<dbReference type="PANTHER" id="PTHR43333">
    <property type="entry name" value="2-HACID_DH_C DOMAIN-CONTAINING PROTEIN"/>
    <property type="match status" value="1"/>
</dbReference>
<proteinExistence type="inferred from homology"/>
<comment type="similarity">
    <text evidence="3">Belongs to the D-isomer specific 2-hydroxyacid dehydrogenase family.</text>
</comment>
<comment type="caution">
    <text evidence="6">The sequence shown here is derived from an EMBL/GenBank/DDBJ whole genome shotgun (WGS) entry which is preliminary data.</text>
</comment>
<dbReference type="Pfam" id="PF00389">
    <property type="entry name" value="2-Hacid_dh"/>
    <property type="match status" value="1"/>
</dbReference>
<dbReference type="CDD" id="cd12160">
    <property type="entry name" value="2-Hacid_dh_3"/>
    <property type="match status" value="1"/>
</dbReference>
<keyword evidence="7" id="KW-1185">Reference proteome</keyword>
<sequence>MKLLYPTSIVLDVDSLKGFAPTLHVYDAKKPIPDDLLDAEILVTWSNSPDNLSEAAKRMTNLKWIQSLAAGPNDVLNAGFDASKITVCTGSGLHDHTVAEHTLALLLCAARRLDEMKEYQLQGKWPGHLGGPQPDRPKGKFTSLRGANITIWGFGNIAKMLTPSLVGLGASVKGIARSNGVRNGVEVVSEDSLQKVLSETDALVMILPGSEATKHALNAERLKLLPNHAWVVNVGRGTSIDEDALAEALDNGSIGGAALDVFEKEPLPEGHRFYKTKNTIISPHAAGGRPQGAEELIAYNLRRFLAGQELKNVI</sequence>
<dbReference type="AlphaFoldDB" id="A0AAN7T6Z3"/>
<evidence type="ECO:0000259" key="5">
    <source>
        <dbReference type="Pfam" id="PF02826"/>
    </source>
</evidence>
<dbReference type="EMBL" id="JAVRRJ010000001">
    <property type="protein sequence ID" value="KAK5091648.1"/>
    <property type="molecule type" value="Genomic_DNA"/>
</dbReference>
<accession>A0AAN7T6Z3</accession>
<organism evidence="6 7">
    <name type="scientific">Lithohypha guttulata</name>
    <dbReference type="NCBI Taxonomy" id="1690604"/>
    <lineage>
        <taxon>Eukaryota</taxon>
        <taxon>Fungi</taxon>
        <taxon>Dikarya</taxon>
        <taxon>Ascomycota</taxon>
        <taxon>Pezizomycotina</taxon>
        <taxon>Eurotiomycetes</taxon>
        <taxon>Chaetothyriomycetidae</taxon>
        <taxon>Chaetothyriales</taxon>
        <taxon>Trichomeriaceae</taxon>
        <taxon>Lithohypha</taxon>
    </lineage>
</organism>
<dbReference type="InterPro" id="IPR006139">
    <property type="entry name" value="D-isomer_2_OHA_DH_cat_dom"/>
</dbReference>
<evidence type="ECO:0000259" key="4">
    <source>
        <dbReference type="Pfam" id="PF00389"/>
    </source>
</evidence>
<dbReference type="Pfam" id="PF02826">
    <property type="entry name" value="2-Hacid_dh_C"/>
    <property type="match status" value="1"/>
</dbReference>
<dbReference type="GO" id="GO:0016616">
    <property type="term" value="F:oxidoreductase activity, acting on the CH-OH group of donors, NAD or NADP as acceptor"/>
    <property type="evidence" value="ECO:0007669"/>
    <property type="project" value="InterPro"/>
</dbReference>
<name>A0AAN7T6Z3_9EURO</name>
<evidence type="ECO:0000256" key="1">
    <source>
        <dbReference type="ARBA" id="ARBA00023002"/>
    </source>
</evidence>
<protein>
    <recommendedName>
        <fullName evidence="8">D-isomer specific 2-hydroxyacid dehydrogenase NAD-binding domain-containing protein</fullName>
    </recommendedName>
</protein>
<dbReference type="Gene3D" id="3.40.50.720">
    <property type="entry name" value="NAD(P)-binding Rossmann-like Domain"/>
    <property type="match status" value="2"/>
</dbReference>
<evidence type="ECO:0000313" key="6">
    <source>
        <dbReference type="EMBL" id="KAK5091648.1"/>
    </source>
</evidence>
<keyword evidence="2" id="KW-0520">NAD</keyword>
<dbReference type="InterPro" id="IPR006140">
    <property type="entry name" value="D-isomer_DH_NAD-bd"/>
</dbReference>
<gene>
    <name evidence="6" type="ORF">LTR05_001833</name>
</gene>
<evidence type="ECO:0000256" key="3">
    <source>
        <dbReference type="RuleBase" id="RU003719"/>
    </source>
</evidence>
<feature type="domain" description="D-isomer specific 2-hydroxyacid dehydrogenase NAD-binding" evidence="5">
    <location>
        <begin position="103"/>
        <end position="286"/>
    </location>
</feature>
<reference evidence="6 7" key="1">
    <citation type="submission" date="2023-08" db="EMBL/GenBank/DDBJ databases">
        <title>Black Yeasts Isolated from many extreme environments.</title>
        <authorList>
            <person name="Coleine C."/>
            <person name="Stajich J.E."/>
            <person name="Selbmann L."/>
        </authorList>
    </citation>
    <scope>NUCLEOTIDE SEQUENCE [LARGE SCALE GENOMIC DNA]</scope>
    <source>
        <strain evidence="6 7">CCFEE 5910</strain>
    </source>
</reference>
<evidence type="ECO:0000256" key="2">
    <source>
        <dbReference type="ARBA" id="ARBA00023027"/>
    </source>
</evidence>
<dbReference type="InterPro" id="IPR036291">
    <property type="entry name" value="NAD(P)-bd_dom_sf"/>
</dbReference>
<dbReference type="Proteomes" id="UP001309876">
    <property type="component" value="Unassembled WGS sequence"/>
</dbReference>